<reference evidence="2" key="1">
    <citation type="submission" date="2015-11" db="EMBL/GenBank/DDBJ databases">
        <authorList>
            <person name="Seth-Smith H.M.B."/>
        </authorList>
    </citation>
    <scope>NUCLEOTIDE SEQUENCE [LARGE SCALE GENOMIC DNA]</scope>
    <source>
        <strain evidence="2">2013Ark11</strain>
    </source>
</reference>
<sequence>MFYNDGKYLDYSAKCKFESQNNNEVETESGCTTVVLMEHKTNSRLSGSFSFINRSLANSCMAQYH</sequence>
<organism evidence="1 2">
    <name type="scientific">Candidatus Ichthyocystis hellenicum</name>
    <dbReference type="NCBI Taxonomy" id="1561003"/>
    <lineage>
        <taxon>Bacteria</taxon>
        <taxon>Pseudomonadati</taxon>
        <taxon>Pseudomonadota</taxon>
        <taxon>Betaproteobacteria</taxon>
        <taxon>Burkholderiales</taxon>
        <taxon>Candidatus Ichthyocystis</taxon>
    </lineage>
</organism>
<name>A0A0S4M5R3_9BURK</name>
<dbReference type="RefSeq" id="WP_092490686.1">
    <property type="nucleotide sequence ID" value="NZ_LN906597.1"/>
</dbReference>
<dbReference type="AlphaFoldDB" id="A0A0S4M5R3"/>
<dbReference type="EMBL" id="LN906597">
    <property type="protein sequence ID" value="CUT18316.1"/>
    <property type="molecule type" value="Genomic_DNA"/>
</dbReference>
<proteinExistence type="predicted"/>
<keyword evidence="2" id="KW-1185">Reference proteome</keyword>
<protein>
    <submittedName>
        <fullName evidence="1">Uncharacterized protein</fullName>
    </submittedName>
</protein>
<dbReference type="Proteomes" id="UP000198651">
    <property type="component" value="Chromosome I"/>
</dbReference>
<accession>A0A0S4M5R3</accession>
<evidence type="ECO:0000313" key="2">
    <source>
        <dbReference type="Proteomes" id="UP000198651"/>
    </source>
</evidence>
<evidence type="ECO:0000313" key="1">
    <source>
        <dbReference type="EMBL" id="CUT18316.1"/>
    </source>
</evidence>
<gene>
    <name evidence="1" type="ORF">Ark11_1518</name>
</gene>